<keyword evidence="1" id="KW-0175">Coiled coil</keyword>
<dbReference type="Pfam" id="PF25764">
    <property type="entry name" value="KIF21A_4th"/>
    <property type="match status" value="1"/>
</dbReference>
<dbReference type="AlphaFoldDB" id="A0A4S2LW14"/>
<organism evidence="2 3">
    <name type="scientific">Opisthorchis felineus</name>
    <dbReference type="NCBI Taxonomy" id="147828"/>
    <lineage>
        <taxon>Eukaryota</taxon>
        <taxon>Metazoa</taxon>
        <taxon>Spiralia</taxon>
        <taxon>Lophotrochozoa</taxon>
        <taxon>Platyhelminthes</taxon>
        <taxon>Trematoda</taxon>
        <taxon>Digenea</taxon>
        <taxon>Opisthorchiida</taxon>
        <taxon>Opisthorchiata</taxon>
        <taxon>Opisthorchiidae</taxon>
        <taxon>Opisthorchis</taxon>
    </lineage>
</organism>
<proteinExistence type="predicted"/>
<dbReference type="STRING" id="147828.A0A4S2LW14"/>
<dbReference type="OrthoDB" id="10571103at2759"/>
<evidence type="ECO:0000256" key="1">
    <source>
        <dbReference type="SAM" id="Coils"/>
    </source>
</evidence>
<reference evidence="2 3" key="1">
    <citation type="journal article" date="2019" name="BMC Genomics">
        <title>New insights from Opisthorchis felineus genome: update on genomics of the epidemiologically important liver flukes.</title>
        <authorList>
            <person name="Ershov N.I."/>
            <person name="Mordvinov V.A."/>
            <person name="Prokhortchouk E.B."/>
            <person name="Pakharukova M.Y."/>
            <person name="Gunbin K.V."/>
            <person name="Ustyantsev K."/>
            <person name="Genaev M.A."/>
            <person name="Blinov A.G."/>
            <person name="Mazur A."/>
            <person name="Boulygina E."/>
            <person name="Tsygankova S."/>
            <person name="Khrameeva E."/>
            <person name="Chekanov N."/>
            <person name="Fan G."/>
            <person name="Xiao A."/>
            <person name="Zhang H."/>
            <person name="Xu X."/>
            <person name="Yang H."/>
            <person name="Solovyev V."/>
            <person name="Lee S.M."/>
            <person name="Liu X."/>
            <person name="Afonnikov D.A."/>
            <person name="Skryabin K.G."/>
        </authorList>
    </citation>
    <scope>NUCLEOTIDE SEQUENCE [LARGE SCALE GENOMIC DNA]</scope>
    <source>
        <strain evidence="2">AK-0245</strain>
        <tissue evidence="2">Whole organism</tissue>
    </source>
</reference>
<accession>A0A4S2LW14</accession>
<evidence type="ECO:0000313" key="2">
    <source>
        <dbReference type="EMBL" id="TGZ67676.1"/>
    </source>
</evidence>
<sequence>MIRMWICDSVGPTLMSPCAPKLQLSASTFSATVISSPNDKLAKSEDEKRILTDQLHKTLEESAELYKKLFDAEAIHDAVFAELDRLNLAISSMYPKLAEAMASDYSIAEFVRTVKETLTALYSMKDTKHAELIISKVDELYEDCSAILKDSLSVGDSPEIEKTVRNNGTPVSAAQDHLVTRTQSNVTKAFDRRGSEIRACHLACKERMDSIKASIEQKHALLESLERAANQSEESYTSLIEQYEAQVRDLESRITTLEQERKKLLSERMKTGDESKEQRLKAMERELGQVRHQLADLSRLRKEKEARESECLRLRNDI</sequence>
<comment type="caution">
    <text evidence="2">The sequence shown here is derived from an EMBL/GenBank/DDBJ whole genome shotgun (WGS) entry which is preliminary data.</text>
</comment>
<gene>
    <name evidence="2" type="ORF">CRM22_004665</name>
</gene>
<name>A0A4S2LW14_OPIFE</name>
<feature type="coiled-coil region" evidence="1">
    <location>
        <begin position="208"/>
        <end position="317"/>
    </location>
</feature>
<keyword evidence="3" id="KW-1185">Reference proteome</keyword>
<dbReference type="EMBL" id="SJOL01006406">
    <property type="protein sequence ID" value="TGZ67676.1"/>
    <property type="molecule type" value="Genomic_DNA"/>
</dbReference>
<evidence type="ECO:0000313" key="3">
    <source>
        <dbReference type="Proteomes" id="UP000308267"/>
    </source>
</evidence>
<dbReference type="Proteomes" id="UP000308267">
    <property type="component" value="Unassembled WGS sequence"/>
</dbReference>
<protein>
    <submittedName>
        <fullName evidence="2">Uncharacterized protein</fullName>
    </submittedName>
</protein>